<dbReference type="OMA" id="AHIELQR"/>
<dbReference type="STRING" id="695850.A0A067CMQ2"/>
<organism evidence="5 6">
    <name type="scientific">Saprolegnia parasitica (strain CBS 223.65)</name>
    <dbReference type="NCBI Taxonomy" id="695850"/>
    <lineage>
        <taxon>Eukaryota</taxon>
        <taxon>Sar</taxon>
        <taxon>Stramenopiles</taxon>
        <taxon>Oomycota</taxon>
        <taxon>Saprolegniomycetes</taxon>
        <taxon>Saprolegniales</taxon>
        <taxon>Saprolegniaceae</taxon>
        <taxon>Saprolegnia</taxon>
    </lineage>
</organism>
<dbReference type="EMBL" id="KK583196">
    <property type="protein sequence ID" value="KDO31979.1"/>
    <property type="molecule type" value="Genomic_DNA"/>
</dbReference>
<name>A0A067CMQ2_SAPPC</name>
<dbReference type="OrthoDB" id="7344096at2759"/>
<evidence type="ECO:0000256" key="1">
    <source>
        <dbReference type="ARBA" id="ARBA00004123"/>
    </source>
</evidence>
<keyword evidence="4" id="KW-0539">Nucleus</keyword>
<dbReference type="VEuPathDB" id="FungiDB:SPRG_03195"/>
<evidence type="ECO:0000313" key="5">
    <source>
        <dbReference type="EMBL" id="KDO31979.1"/>
    </source>
</evidence>
<gene>
    <name evidence="5" type="ORF">SPRG_03195</name>
</gene>
<reference evidence="5 6" key="1">
    <citation type="journal article" date="2013" name="PLoS Genet.">
        <title>Distinctive expansion of potential virulence genes in the genome of the oomycete fish pathogen Saprolegnia parasitica.</title>
        <authorList>
            <person name="Jiang R.H."/>
            <person name="de Bruijn I."/>
            <person name="Haas B.J."/>
            <person name="Belmonte R."/>
            <person name="Lobach L."/>
            <person name="Christie J."/>
            <person name="van den Ackerveken G."/>
            <person name="Bottin A."/>
            <person name="Bulone V."/>
            <person name="Diaz-Moreno S.M."/>
            <person name="Dumas B."/>
            <person name="Fan L."/>
            <person name="Gaulin E."/>
            <person name="Govers F."/>
            <person name="Grenville-Briggs L.J."/>
            <person name="Horner N.R."/>
            <person name="Levin J.Z."/>
            <person name="Mammella M."/>
            <person name="Meijer H.J."/>
            <person name="Morris P."/>
            <person name="Nusbaum C."/>
            <person name="Oome S."/>
            <person name="Phillips A.J."/>
            <person name="van Rooyen D."/>
            <person name="Rzeszutek E."/>
            <person name="Saraiva M."/>
            <person name="Secombes C.J."/>
            <person name="Seidl M.F."/>
            <person name="Snel B."/>
            <person name="Stassen J.H."/>
            <person name="Sykes S."/>
            <person name="Tripathy S."/>
            <person name="van den Berg H."/>
            <person name="Vega-Arreguin J.C."/>
            <person name="Wawra S."/>
            <person name="Young S.K."/>
            <person name="Zeng Q."/>
            <person name="Dieguez-Uribeondo J."/>
            <person name="Russ C."/>
            <person name="Tyler B.M."/>
            <person name="van West P."/>
        </authorList>
    </citation>
    <scope>NUCLEOTIDE SEQUENCE [LARGE SCALE GENOMIC DNA]</scope>
    <source>
        <strain evidence="5 6">CBS 223.65</strain>
    </source>
</reference>
<dbReference type="RefSeq" id="XP_012197175.1">
    <property type="nucleotide sequence ID" value="XM_012341785.1"/>
</dbReference>
<protein>
    <submittedName>
        <fullName evidence="5">Uncharacterized protein</fullName>
    </submittedName>
</protein>
<evidence type="ECO:0000313" key="6">
    <source>
        <dbReference type="Proteomes" id="UP000030745"/>
    </source>
</evidence>
<dbReference type="GO" id="GO:0005634">
    <property type="term" value="C:nucleus"/>
    <property type="evidence" value="ECO:0007669"/>
    <property type="project" value="UniProtKB-SubCell"/>
</dbReference>
<keyword evidence="6" id="KW-1185">Reference proteome</keyword>
<dbReference type="AlphaFoldDB" id="A0A067CMQ2"/>
<dbReference type="InterPro" id="IPR044159">
    <property type="entry name" value="IQM"/>
</dbReference>
<dbReference type="GeneID" id="24125721"/>
<evidence type="ECO:0000256" key="2">
    <source>
        <dbReference type="ARBA" id="ARBA00004496"/>
    </source>
</evidence>
<accession>A0A067CMQ2</accession>
<dbReference type="PANTHER" id="PTHR31250">
    <property type="entry name" value="IQ DOMAIN-CONTAINING PROTEIN IQM3"/>
    <property type="match status" value="1"/>
</dbReference>
<dbReference type="GO" id="GO:0005737">
    <property type="term" value="C:cytoplasm"/>
    <property type="evidence" value="ECO:0007669"/>
    <property type="project" value="UniProtKB-SubCell"/>
</dbReference>
<comment type="subcellular location">
    <subcellularLocation>
        <location evidence="2">Cytoplasm</location>
    </subcellularLocation>
    <subcellularLocation>
        <location evidence="1">Nucleus</location>
    </subcellularLocation>
</comment>
<dbReference type="PANTHER" id="PTHR31250:SF27">
    <property type="entry name" value="IQ DOMAIN-CONTAINING PROTEIN IQM5"/>
    <property type="match status" value="1"/>
</dbReference>
<sequence length="344" mass="39232">MRQISPMQARRRGRNCPHDLVKLAKKYSPVLVKGFSTGNIAVVDKRSWLEVCDRKHRYGANLRAYYKEWKRYEGPKPGFWEWLDDESVEVDGVPRAKLESETVLYCDKAERQKFALTFRDGMLYTVADDAPVETGDDGWIFVLRDGVLYGSEKVTTQVPRIHHTSLSGGECVQTAGMMVVSNGTLNIIYPHSGHYRPSENEVLVLLRFLEGHGIELEDVLVDVQRIQKVSRERSNNVKVKKLDNAHFWNGRMALDFLELKDFVWHSDLFVDLERCVAHIELQRHHHLAEAEQQRLMKALALPRTSSSECVCGDDDVDMLDDCGDMDAHPLAGCALDVVDGPLYF</sequence>
<dbReference type="Proteomes" id="UP000030745">
    <property type="component" value="Unassembled WGS sequence"/>
</dbReference>
<proteinExistence type="predicted"/>
<evidence type="ECO:0000256" key="4">
    <source>
        <dbReference type="ARBA" id="ARBA00023242"/>
    </source>
</evidence>
<dbReference type="KEGG" id="spar:SPRG_03195"/>
<evidence type="ECO:0000256" key="3">
    <source>
        <dbReference type="ARBA" id="ARBA00022490"/>
    </source>
</evidence>
<keyword evidence="3" id="KW-0963">Cytoplasm</keyword>